<keyword evidence="3" id="KW-1185">Reference proteome</keyword>
<feature type="non-terminal residue" evidence="2">
    <location>
        <position position="96"/>
    </location>
</feature>
<dbReference type="Proteomes" id="UP001488838">
    <property type="component" value="Unassembled WGS sequence"/>
</dbReference>
<proteinExistence type="predicted"/>
<evidence type="ECO:0000313" key="3">
    <source>
        <dbReference type="Proteomes" id="UP001488838"/>
    </source>
</evidence>
<comment type="caution">
    <text evidence="2">The sequence shown here is derived from an EMBL/GenBank/DDBJ whole genome shotgun (WGS) entry which is preliminary data.</text>
</comment>
<evidence type="ECO:0000256" key="1">
    <source>
        <dbReference type="SAM" id="Phobius"/>
    </source>
</evidence>
<reference evidence="2 3" key="1">
    <citation type="journal article" date="2023" name="bioRxiv">
        <title>Conserved and derived expression patterns and positive selection on dental genes reveal complex evolutionary context of ever-growing rodent molars.</title>
        <authorList>
            <person name="Calamari Z.T."/>
            <person name="Song A."/>
            <person name="Cohen E."/>
            <person name="Akter M."/>
            <person name="Roy R.D."/>
            <person name="Hallikas O."/>
            <person name="Christensen M.M."/>
            <person name="Li P."/>
            <person name="Marangoni P."/>
            <person name="Jernvall J."/>
            <person name="Klein O.D."/>
        </authorList>
    </citation>
    <scope>NUCLEOTIDE SEQUENCE [LARGE SCALE GENOMIC DNA]</scope>
    <source>
        <strain evidence="2">V071</strain>
    </source>
</reference>
<evidence type="ECO:0000313" key="2">
    <source>
        <dbReference type="EMBL" id="KAK7811850.1"/>
    </source>
</evidence>
<organism evidence="2 3">
    <name type="scientific">Myodes glareolus</name>
    <name type="common">Bank vole</name>
    <name type="synonym">Clethrionomys glareolus</name>
    <dbReference type="NCBI Taxonomy" id="447135"/>
    <lineage>
        <taxon>Eukaryota</taxon>
        <taxon>Metazoa</taxon>
        <taxon>Chordata</taxon>
        <taxon>Craniata</taxon>
        <taxon>Vertebrata</taxon>
        <taxon>Euteleostomi</taxon>
        <taxon>Mammalia</taxon>
        <taxon>Eutheria</taxon>
        <taxon>Euarchontoglires</taxon>
        <taxon>Glires</taxon>
        <taxon>Rodentia</taxon>
        <taxon>Myomorpha</taxon>
        <taxon>Muroidea</taxon>
        <taxon>Cricetidae</taxon>
        <taxon>Arvicolinae</taxon>
        <taxon>Myodes</taxon>
    </lineage>
</organism>
<keyword evidence="1" id="KW-0812">Transmembrane</keyword>
<feature type="non-terminal residue" evidence="2">
    <location>
        <position position="1"/>
    </location>
</feature>
<feature type="transmembrane region" description="Helical" evidence="1">
    <location>
        <begin position="54"/>
        <end position="73"/>
    </location>
</feature>
<dbReference type="EMBL" id="JBBHLL010000164">
    <property type="protein sequence ID" value="KAK7811850.1"/>
    <property type="molecule type" value="Genomic_DNA"/>
</dbReference>
<gene>
    <name evidence="2" type="ORF">U0070_024113</name>
</gene>
<keyword evidence="1" id="KW-1133">Transmembrane helix</keyword>
<protein>
    <submittedName>
        <fullName evidence="2">Uncharacterized protein</fullName>
    </submittedName>
</protein>
<keyword evidence="1" id="KW-0472">Membrane</keyword>
<sequence>HQFVPSVQKTDQQTVQYHLEMKSLSTLYSGGVISKTSLFVSLQNHSVLCLRTQLLFRFIIIFIPVSGFLWTFWQDASIQSVQSKHIGWTAVWRCWC</sequence>
<name>A0AAW0IB57_MYOGA</name>
<dbReference type="AlphaFoldDB" id="A0AAW0IB57"/>
<accession>A0AAW0IB57</accession>